<dbReference type="Pfam" id="PF12729">
    <property type="entry name" value="4HB_MCP_1"/>
    <property type="match status" value="1"/>
</dbReference>
<dbReference type="PROSITE" id="PS50885">
    <property type="entry name" value="HAMP"/>
    <property type="match status" value="1"/>
</dbReference>
<dbReference type="Gene3D" id="6.10.340.10">
    <property type="match status" value="1"/>
</dbReference>
<comment type="caution">
    <text evidence="8">The sequence shown here is derived from an EMBL/GenBank/DDBJ whole genome shotgun (WGS) entry which is preliminary data.</text>
</comment>
<dbReference type="Pfam" id="PF00672">
    <property type="entry name" value="HAMP"/>
    <property type="match status" value="1"/>
</dbReference>
<evidence type="ECO:0000259" key="6">
    <source>
        <dbReference type="PROSITE" id="PS50111"/>
    </source>
</evidence>
<protein>
    <submittedName>
        <fullName evidence="8">Methyl-accepting chemotaxis protein</fullName>
    </submittedName>
</protein>
<dbReference type="InterPro" id="IPR003660">
    <property type="entry name" value="HAMP_dom"/>
</dbReference>
<comment type="similarity">
    <text evidence="2">Belongs to the methyl-accepting chemotaxis (MCP) protein family.</text>
</comment>
<dbReference type="SUPFAM" id="SSF58104">
    <property type="entry name" value="Methyl-accepting chemotaxis protein (MCP) signaling domain"/>
    <property type="match status" value="1"/>
</dbReference>
<evidence type="ECO:0000256" key="3">
    <source>
        <dbReference type="PROSITE-ProRule" id="PRU00284"/>
    </source>
</evidence>
<evidence type="ECO:0000313" key="9">
    <source>
        <dbReference type="Proteomes" id="UP000283880"/>
    </source>
</evidence>
<proteinExistence type="inferred from homology"/>
<dbReference type="RefSeq" id="WP_117777426.1">
    <property type="nucleotide sequence ID" value="NZ_JAWYJI010000073.1"/>
</dbReference>
<dbReference type="EMBL" id="QSBM01000007">
    <property type="protein sequence ID" value="RGX29537.1"/>
    <property type="molecule type" value="Genomic_DNA"/>
</dbReference>
<dbReference type="OrthoDB" id="9814363at2"/>
<keyword evidence="5" id="KW-1133">Transmembrane helix</keyword>
<dbReference type="InterPro" id="IPR051310">
    <property type="entry name" value="MCP_chemotaxis"/>
</dbReference>
<reference evidence="8 9" key="1">
    <citation type="submission" date="2018-08" db="EMBL/GenBank/DDBJ databases">
        <title>A genome reference for cultivated species of the human gut microbiota.</title>
        <authorList>
            <person name="Zou Y."/>
            <person name="Xue W."/>
            <person name="Luo G."/>
        </authorList>
    </citation>
    <scope>NUCLEOTIDE SEQUENCE [LARGE SCALE GENOMIC DNA]</scope>
    <source>
        <strain evidence="8 9">AF04-15</strain>
    </source>
</reference>
<dbReference type="GO" id="GO:0004888">
    <property type="term" value="F:transmembrane signaling receptor activity"/>
    <property type="evidence" value="ECO:0007669"/>
    <property type="project" value="InterPro"/>
</dbReference>
<keyword evidence="4" id="KW-0175">Coiled coil</keyword>
<dbReference type="PROSITE" id="PS50111">
    <property type="entry name" value="CHEMOTAXIS_TRANSDUC_2"/>
    <property type="match status" value="1"/>
</dbReference>
<dbReference type="InterPro" id="IPR004090">
    <property type="entry name" value="Chemotax_Me-accpt_rcpt"/>
</dbReference>
<name>A0A413FFV1_9FIRM</name>
<feature type="domain" description="Methyl-accepting transducer" evidence="6">
    <location>
        <begin position="313"/>
        <end position="542"/>
    </location>
</feature>
<gene>
    <name evidence="8" type="ORF">DWV29_10430</name>
</gene>
<evidence type="ECO:0000313" key="8">
    <source>
        <dbReference type="EMBL" id="RGX29537.1"/>
    </source>
</evidence>
<dbReference type="SMART" id="SM00283">
    <property type="entry name" value="MA"/>
    <property type="match status" value="1"/>
</dbReference>
<dbReference type="CDD" id="cd06225">
    <property type="entry name" value="HAMP"/>
    <property type="match status" value="1"/>
</dbReference>
<evidence type="ECO:0000256" key="5">
    <source>
        <dbReference type="SAM" id="Phobius"/>
    </source>
</evidence>
<evidence type="ECO:0000256" key="4">
    <source>
        <dbReference type="SAM" id="Coils"/>
    </source>
</evidence>
<evidence type="ECO:0000259" key="7">
    <source>
        <dbReference type="PROSITE" id="PS50885"/>
    </source>
</evidence>
<dbReference type="GO" id="GO:0006935">
    <property type="term" value="P:chemotaxis"/>
    <property type="evidence" value="ECO:0007669"/>
    <property type="project" value="UniProtKB-KW"/>
</dbReference>
<keyword evidence="5" id="KW-0472">Membrane</keyword>
<evidence type="ECO:0000256" key="2">
    <source>
        <dbReference type="ARBA" id="ARBA00029447"/>
    </source>
</evidence>
<dbReference type="Gene3D" id="1.10.287.950">
    <property type="entry name" value="Methyl-accepting chemotaxis protein"/>
    <property type="match status" value="1"/>
</dbReference>
<evidence type="ECO:0000256" key="1">
    <source>
        <dbReference type="ARBA" id="ARBA00022481"/>
    </source>
</evidence>
<feature type="domain" description="HAMP" evidence="7">
    <location>
        <begin position="209"/>
        <end position="261"/>
    </location>
</feature>
<dbReference type="InterPro" id="IPR004089">
    <property type="entry name" value="MCPsignal_dom"/>
</dbReference>
<dbReference type="SMART" id="SM00304">
    <property type="entry name" value="HAMP"/>
    <property type="match status" value="1"/>
</dbReference>
<dbReference type="PANTHER" id="PTHR43531:SF14">
    <property type="entry name" value="METHYL-ACCEPTING CHEMOTAXIS PROTEIN I-RELATED"/>
    <property type="match status" value="1"/>
</dbReference>
<dbReference type="PRINTS" id="PR00260">
    <property type="entry name" value="CHEMTRNSDUCR"/>
</dbReference>
<feature type="transmembrane region" description="Helical" evidence="5">
    <location>
        <begin position="12"/>
        <end position="33"/>
    </location>
</feature>
<dbReference type="PANTHER" id="PTHR43531">
    <property type="entry name" value="PROTEIN ICFG"/>
    <property type="match status" value="1"/>
</dbReference>
<dbReference type="GO" id="GO:0007165">
    <property type="term" value="P:signal transduction"/>
    <property type="evidence" value="ECO:0007669"/>
    <property type="project" value="UniProtKB-KW"/>
</dbReference>
<dbReference type="InterPro" id="IPR024478">
    <property type="entry name" value="HlyB_4HB_MCP"/>
</dbReference>
<feature type="coiled-coil region" evidence="4">
    <location>
        <begin position="70"/>
        <end position="97"/>
    </location>
</feature>
<dbReference type="Pfam" id="PF00015">
    <property type="entry name" value="MCPsignal"/>
    <property type="match status" value="1"/>
</dbReference>
<feature type="transmembrane region" description="Helical" evidence="5">
    <location>
        <begin position="184"/>
        <end position="207"/>
    </location>
</feature>
<keyword evidence="5" id="KW-0812">Transmembrane</keyword>
<sequence length="571" mass="61966">MIKNVKIRTRLLLSYAMIIGICLVASVVALFMMDKISGNLTSFYDNNYTVTANTWMARREMQYARANIFKAILETEREDTQADIDRASEALANMRATFPVIRERFKGDMELIDELDTILKRAVVYRERVFELTLANRNDEAFELMTNEYGSLLNQMTEVLTQISAQAESNAIQMVNEGQALQRLSMLTVIAVIGFSIALAVVLALYISNGIRRPLEEIKTAAEKLAAGSMEVSLSYRSQDELGILADSMRSLIRTFRGIIDDMSYTLACLGNGDFTVESRAGELYVGDFRQLLVSMRQIIEKLNQAMGQISCAADQVFAGSAQVSFGAQALSQGATEQACSVEELAATINEISFHVGENAESARQGSRLAKAAGAKIEESNRQMQEMIAAIEEISHKSGEIGKIIKVIEEIAFQTNLLALNAAVEAARAGEAGRGFAAVAKEVRNLAGKSAEASRSTAALIESAVQAVEKGNGLAARTANTLAEVVQSAKQVVEVADNISRASEEQSSSIAQVTQGIEQISSVVQTNSATSEESAAASEELSSQAQVLKNLVENFKLQAENDQVPGPYKSR</sequence>
<dbReference type="GO" id="GO:0005886">
    <property type="term" value="C:plasma membrane"/>
    <property type="evidence" value="ECO:0007669"/>
    <property type="project" value="TreeGrafter"/>
</dbReference>
<accession>A0A413FFV1</accession>
<keyword evidence="3" id="KW-0807">Transducer</keyword>
<dbReference type="Proteomes" id="UP000283880">
    <property type="component" value="Unassembled WGS sequence"/>
</dbReference>
<organism evidence="8 9">
    <name type="scientific">Enterocloster asparagiformis</name>
    <dbReference type="NCBI Taxonomy" id="333367"/>
    <lineage>
        <taxon>Bacteria</taxon>
        <taxon>Bacillati</taxon>
        <taxon>Bacillota</taxon>
        <taxon>Clostridia</taxon>
        <taxon>Lachnospirales</taxon>
        <taxon>Lachnospiraceae</taxon>
        <taxon>Enterocloster</taxon>
    </lineage>
</organism>
<dbReference type="AlphaFoldDB" id="A0A413FFV1"/>
<keyword evidence="1" id="KW-0488">Methylation</keyword>